<evidence type="ECO:0000313" key="1">
    <source>
        <dbReference type="EMBL" id="EHQ35362.1"/>
    </source>
</evidence>
<dbReference type="STRING" id="937775.Metlim_1253"/>
<organism evidence="1 2">
    <name type="scientific">Methanoplanus limicola DSM 2279</name>
    <dbReference type="NCBI Taxonomy" id="937775"/>
    <lineage>
        <taxon>Archaea</taxon>
        <taxon>Methanobacteriati</taxon>
        <taxon>Methanobacteriota</taxon>
        <taxon>Stenosarchaea group</taxon>
        <taxon>Methanomicrobia</taxon>
        <taxon>Methanomicrobiales</taxon>
        <taxon>Methanomicrobiaceae</taxon>
        <taxon>Methanoplanus</taxon>
    </lineage>
</organism>
<dbReference type="Proteomes" id="UP000005741">
    <property type="component" value="Chromosome"/>
</dbReference>
<dbReference type="AlphaFoldDB" id="H1Z195"/>
<dbReference type="InParanoid" id="H1Z195"/>
<name>H1Z195_9EURY</name>
<protein>
    <submittedName>
        <fullName evidence="1">Uncharacterized protein</fullName>
    </submittedName>
</protein>
<sequence length="158" mass="18620">MDSERFKTAVYLRPDQAIIQQLYPQKFSQLVRYLADALIMGTELGELPPEIAEEVVYVRRSSQMRQEYLKKKNQLKEDFFSFLDNQNYPIFLARYSKRKAKKIGKELAGKYRAGGNILPESYVLPFLNEYLEHAEYSGKMLHAWTPIQENLFREEGRT</sequence>
<gene>
    <name evidence="1" type="ORF">Metlim_1253</name>
</gene>
<keyword evidence="2" id="KW-1185">Reference proteome</keyword>
<dbReference type="EMBL" id="CM001436">
    <property type="protein sequence ID" value="EHQ35362.1"/>
    <property type="molecule type" value="Genomic_DNA"/>
</dbReference>
<reference evidence="1 2" key="1">
    <citation type="submission" date="2011-10" db="EMBL/GenBank/DDBJ databases">
        <title>The Improved High-Quality Draft genome of Methanoplanus limicola DSM 2279.</title>
        <authorList>
            <consortium name="US DOE Joint Genome Institute (JGI-PGF)"/>
            <person name="Lucas S."/>
            <person name="Copeland A."/>
            <person name="Lapidus A."/>
            <person name="Glavina del Rio T."/>
            <person name="Dalin E."/>
            <person name="Tice H."/>
            <person name="Bruce D."/>
            <person name="Goodwin L."/>
            <person name="Pitluck S."/>
            <person name="Peters L."/>
            <person name="Mikhailova N."/>
            <person name="Lu M."/>
            <person name="Kyrpides N."/>
            <person name="Mavromatis K."/>
            <person name="Ivanova N."/>
            <person name="Markowitz V."/>
            <person name="Cheng J.-F."/>
            <person name="Hugenholtz P."/>
            <person name="Woyke T."/>
            <person name="Wu D."/>
            <person name="Wirth R."/>
            <person name="Brambilla E.-M."/>
            <person name="Klenk H.-P."/>
            <person name="Eisen J.A."/>
        </authorList>
    </citation>
    <scope>NUCLEOTIDE SEQUENCE [LARGE SCALE GENOMIC DNA]</scope>
    <source>
        <strain evidence="1 2">DSM 2279</strain>
    </source>
</reference>
<proteinExistence type="predicted"/>
<evidence type="ECO:0000313" key="2">
    <source>
        <dbReference type="Proteomes" id="UP000005741"/>
    </source>
</evidence>
<accession>H1Z195</accession>
<dbReference type="HOGENOM" id="CLU_1665518_0_0_2"/>
<dbReference type="RefSeq" id="WP_004077113.1">
    <property type="nucleotide sequence ID" value="NZ_CM001436.1"/>
</dbReference>